<dbReference type="Gene3D" id="3.20.20.80">
    <property type="entry name" value="Glycosidases"/>
    <property type="match status" value="1"/>
</dbReference>
<dbReference type="AlphaFoldDB" id="A2ENS7"/>
<reference evidence="1" key="1">
    <citation type="submission" date="2006-10" db="EMBL/GenBank/DDBJ databases">
        <authorList>
            <person name="Amadeo P."/>
            <person name="Zhao Q."/>
            <person name="Wortman J."/>
            <person name="Fraser-Liggett C."/>
            <person name="Carlton J."/>
        </authorList>
    </citation>
    <scope>NUCLEOTIDE SEQUENCE</scope>
    <source>
        <strain evidence="1">G3</strain>
    </source>
</reference>
<dbReference type="InParanoid" id="A2ENS7"/>
<dbReference type="RefSeq" id="XP_001317926.1">
    <property type="nucleotide sequence ID" value="XM_001317891.1"/>
</dbReference>
<gene>
    <name evidence="1" type="ORF">TVAG_005470</name>
</gene>
<evidence type="ECO:0000313" key="1">
    <source>
        <dbReference type="EMBL" id="EAY05703.1"/>
    </source>
</evidence>
<proteinExistence type="predicted"/>
<dbReference type="Proteomes" id="UP000001542">
    <property type="component" value="Unassembled WGS sequence"/>
</dbReference>
<dbReference type="KEGG" id="tva:4763559"/>
<accession>A2ENS7</accession>
<organism evidence="1 2">
    <name type="scientific">Trichomonas vaginalis (strain ATCC PRA-98 / G3)</name>
    <dbReference type="NCBI Taxonomy" id="412133"/>
    <lineage>
        <taxon>Eukaryota</taxon>
        <taxon>Metamonada</taxon>
        <taxon>Parabasalia</taxon>
        <taxon>Trichomonadida</taxon>
        <taxon>Trichomonadidae</taxon>
        <taxon>Trichomonas</taxon>
    </lineage>
</organism>
<evidence type="ECO:0000313" key="2">
    <source>
        <dbReference type="Proteomes" id="UP000001542"/>
    </source>
</evidence>
<name>A2ENS7_TRIV3</name>
<sequence length="275" mass="31394">MNDYYPSNGYYTGSGQNWIDRFIIPCNQAEGDEFIQIVGVNENEKSGAAIIRPHSKYKGNIVISTTHVHPNTHNYDSTNEQARSVPMQHFLSYHAGVEKVFWYEFQNIAIESDKKSNLNPEHFSGIVEPGQIPKKAFLAHKAMVRAMPPTSVMDSDLNFSQNEEWGIFHWKRNDGLDGWCLWSFDELPKYIYFEGEIHDSFDLVGDSLNLNYGSSLTLTWDPIYIIGPTKVNVSDIPPPSRTPYPSPSDNTSNTINPTIFLMKILREKITKDILR</sequence>
<keyword evidence="2" id="KW-1185">Reference proteome</keyword>
<reference evidence="1" key="2">
    <citation type="journal article" date="2007" name="Science">
        <title>Draft genome sequence of the sexually transmitted pathogen Trichomonas vaginalis.</title>
        <authorList>
            <person name="Carlton J.M."/>
            <person name="Hirt R.P."/>
            <person name="Silva J.C."/>
            <person name="Delcher A.L."/>
            <person name="Schatz M."/>
            <person name="Zhao Q."/>
            <person name="Wortman J.R."/>
            <person name="Bidwell S.L."/>
            <person name="Alsmark U.C.M."/>
            <person name="Besteiro S."/>
            <person name="Sicheritz-Ponten T."/>
            <person name="Noel C.J."/>
            <person name="Dacks J.B."/>
            <person name="Foster P.G."/>
            <person name="Simillion C."/>
            <person name="Van de Peer Y."/>
            <person name="Miranda-Saavedra D."/>
            <person name="Barton G.J."/>
            <person name="Westrop G.D."/>
            <person name="Mueller S."/>
            <person name="Dessi D."/>
            <person name="Fiori P.L."/>
            <person name="Ren Q."/>
            <person name="Paulsen I."/>
            <person name="Zhang H."/>
            <person name="Bastida-Corcuera F.D."/>
            <person name="Simoes-Barbosa A."/>
            <person name="Brown M.T."/>
            <person name="Hayes R.D."/>
            <person name="Mukherjee M."/>
            <person name="Okumura C.Y."/>
            <person name="Schneider R."/>
            <person name="Smith A.J."/>
            <person name="Vanacova S."/>
            <person name="Villalvazo M."/>
            <person name="Haas B.J."/>
            <person name="Pertea M."/>
            <person name="Feldblyum T.V."/>
            <person name="Utterback T.R."/>
            <person name="Shu C.L."/>
            <person name="Osoegawa K."/>
            <person name="de Jong P.J."/>
            <person name="Hrdy I."/>
            <person name="Horvathova L."/>
            <person name="Zubacova Z."/>
            <person name="Dolezal P."/>
            <person name="Malik S.B."/>
            <person name="Logsdon J.M. Jr."/>
            <person name="Henze K."/>
            <person name="Gupta A."/>
            <person name="Wang C.C."/>
            <person name="Dunne R.L."/>
            <person name="Upcroft J.A."/>
            <person name="Upcroft P."/>
            <person name="White O."/>
            <person name="Salzberg S.L."/>
            <person name="Tang P."/>
            <person name="Chiu C.-H."/>
            <person name="Lee Y.-S."/>
            <person name="Embley T.M."/>
            <person name="Coombs G.H."/>
            <person name="Mottram J.C."/>
            <person name="Tachezy J."/>
            <person name="Fraser-Liggett C.M."/>
            <person name="Johnson P.J."/>
        </authorList>
    </citation>
    <scope>NUCLEOTIDE SEQUENCE [LARGE SCALE GENOMIC DNA]</scope>
    <source>
        <strain evidence="1">G3</strain>
    </source>
</reference>
<dbReference type="VEuPathDB" id="TrichDB:TVAG_005470"/>
<dbReference type="SMR" id="A2ENS7"/>
<dbReference type="EMBL" id="DS113442">
    <property type="protein sequence ID" value="EAY05703.1"/>
    <property type="molecule type" value="Genomic_DNA"/>
</dbReference>
<protein>
    <submittedName>
        <fullName evidence="1">Uncharacterized protein</fullName>
    </submittedName>
</protein>
<dbReference type="VEuPathDB" id="TrichDB:TVAGG3_0666760"/>